<feature type="domain" description="BTB" evidence="3">
    <location>
        <begin position="484"/>
        <end position="554"/>
    </location>
</feature>
<dbReference type="Pfam" id="PF00651">
    <property type="entry name" value="BTB"/>
    <property type="match status" value="1"/>
</dbReference>
<dbReference type="SUPFAM" id="SSF50985">
    <property type="entry name" value="RCC1/BLIP-II"/>
    <property type="match status" value="1"/>
</dbReference>
<keyword evidence="1" id="KW-0677">Repeat</keyword>
<dbReference type="SMART" id="SM00225">
    <property type="entry name" value="BTB"/>
    <property type="match status" value="1"/>
</dbReference>
<feature type="repeat" description="RCC1" evidence="2">
    <location>
        <begin position="201"/>
        <end position="252"/>
    </location>
</feature>
<organism evidence="4 5">
    <name type="scientific">Anaeramoeba flamelloides</name>
    <dbReference type="NCBI Taxonomy" id="1746091"/>
    <lineage>
        <taxon>Eukaryota</taxon>
        <taxon>Metamonada</taxon>
        <taxon>Anaeramoebidae</taxon>
        <taxon>Anaeramoeba</taxon>
    </lineage>
</organism>
<dbReference type="InterPro" id="IPR000408">
    <property type="entry name" value="Reg_chr_condens"/>
</dbReference>
<dbReference type="Pfam" id="PF00415">
    <property type="entry name" value="RCC1"/>
    <property type="match status" value="1"/>
</dbReference>
<dbReference type="PANTHER" id="PTHR22870">
    <property type="entry name" value="REGULATOR OF CHROMOSOME CONDENSATION"/>
    <property type="match status" value="1"/>
</dbReference>
<keyword evidence="5" id="KW-1185">Reference proteome</keyword>
<dbReference type="Proteomes" id="UP001150062">
    <property type="component" value="Unassembled WGS sequence"/>
</dbReference>
<dbReference type="PROSITE" id="PS50012">
    <property type="entry name" value="RCC1_3"/>
    <property type="match status" value="1"/>
</dbReference>
<reference evidence="4" key="1">
    <citation type="submission" date="2022-08" db="EMBL/GenBank/DDBJ databases">
        <title>Novel sulfate-reducing endosymbionts in the free-living metamonad Anaeramoeba.</title>
        <authorList>
            <person name="Jerlstrom-Hultqvist J."/>
            <person name="Cepicka I."/>
            <person name="Gallot-Lavallee L."/>
            <person name="Salas-Leiva D."/>
            <person name="Curtis B.A."/>
            <person name="Zahonova K."/>
            <person name="Pipaliya S."/>
            <person name="Dacks J."/>
            <person name="Roger A.J."/>
        </authorList>
    </citation>
    <scope>NUCLEOTIDE SEQUENCE</scope>
    <source>
        <strain evidence="4">Schooner1</strain>
    </source>
</reference>
<dbReference type="InterPro" id="IPR011333">
    <property type="entry name" value="SKP1/BTB/POZ_sf"/>
</dbReference>
<evidence type="ECO:0000256" key="1">
    <source>
        <dbReference type="ARBA" id="ARBA00022737"/>
    </source>
</evidence>
<protein>
    <submittedName>
        <fullName evidence="4">Btk-binding protein-related</fullName>
    </submittedName>
</protein>
<evidence type="ECO:0000256" key="2">
    <source>
        <dbReference type="PROSITE-ProRule" id="PRU00235"/>
    </source>
</evidence>
<proteinExistence type="predicted"/>
<dbReference type="PROSITE" id="PS50097">
    <property type="entry name" value="BTB"/>
    <property type="match status" value="1"/>
</dbReference>
<gene>
    <name evidence="4" type="ORF">M0813_20105</name>
</gene>
<sequence>METKALLTGENKWSFLCKQKAALPTLSPISEMTNVEEILKIVGGFEPNCLIWRRGNRLEFHQSTKTPTKYQIPKENIKNVYSGYYTYLILTESGKVFSLANKNQYSEIPLSDPNLSTFEKIRPVSYFENKNIFVESIAMSSITNYYICRGNKLYGNGYNQEGRLGNGKSQNEQVPIFLRDGVDRAFGGPHGMCFFYTTTSDKLYSAGYNSYGICGTGTNQQQKTPVQVPNWKSSDILDIKTGSSHTVLISTSGKVYTCGSNGFTGTGQESMVFKQVTSLSNKKVIELSLGTNRTFVRTDENEIYAWGVQSYKPNSNTLNYSHPQKIVLPEYFLKSNCSLNNLKIDSACEATFIYFGATKSSLLSDFKILFESKKYCDSKIGLNDSELPIHKLLVELRTGLKVEKIQKILEESNFSKEELNLFLQWVYNDQIGNGKTLDEIFQALGLSINKNERTLKIDLFKLYKDEDSKDFNVLVRDDDEDEDDDVEDEDDEAFEEIPVHKFILCARSGLFREMFDNVNEKENSKSVKDFSGKTVESLEILFKYFYTDKIELTADDDPQLVVEELSDAVEYYQLNENSNLNSELRKIKKQFNIN</sequence>
<dbReference type="Gene3D" id="3.30.710.10">
    <property type="entry name" value="Potassium Channel Kv1.1, Chain A"/>
    <property type="match status" value="1"/>
</dbReference>
<name>A0ABQ8YM90_9EUKA</name>
<comment type="caution">
    <text evidence="4">The sequence shown here is derived from an EMBL/GenBank/DDBJ whole genome shotgun (WGS) entry which is preliminary data.</text>
</comment>
<dbReference type="PANTHER" id="PTHR22870:SF466">
    <property type="entry name" value="ANKYRIN REPEAT-CONTAINING PROTEIN"/>
    <property type="match status" value="1"/>
</dbReference>
<accession>A0ABQ8YM90</accession>
<dbReference type="InterPro" id="IPR051210">
    <property type="entry name" value="Ub_ligase/GEF_domain"/>
</dbReference>
<dbReference type="InterPro" id="IPR000210">
    <property type="entry name" value="BTB/POZ_dom"/>
</dbReference>
<evidence type="ECO:0000313" key="5">
    <source>
        <dbReference type="Proteomes" id="UP001150062"/>
    </source>
</evidence>
<dbReference type="SUPFAM" id="SSF54695">
    <property type="entry name" value="POZ domain"/>
    <property type="match status" value="1"/>
</dbReference>
<evidence type="ECO:0000259" key="3">
    <source>
        <dbReference type="PROSITE" id="PS50097"/>
    </source>
</evidence>
<dbReference type="CDD" id="cd18186">
    <property type="entry name" value="BTB_POZ_ZBTB_KLHL-like"/>
    <property type="match status" value="1"/>
</dbReference>
<dbReference type="EMBL" id="JAOAOG010000143">
    <property type="protein sequence ID" value="KAJ6245685.1"/>
    <property type="molecule type" value="Genomic_DNA"/>
</dbReference>
<evidence type="ECO:0000313" key="4">
    <source>
        <dbReference type="EMBL" id="KAJ6245685.1"/>
    </source>
</evidence>
<dbReference type="InterPro" id="IPR009091">
    <property type="entry name" value="RCC1/BLIP-II"/>
</dbReference>
<dbReference type="Gene3D" id="2.130.10.30">
    <property type="entry name" value="Regulator of chromosome condensation 1/beta-lactamase-inhibitor protein II"/>
    <property type="match status" value="1"/>
</dbReference>